<evidence type="ECO:0000256" key="5">
    <source>
        <dbReference type="ARBA" id="ARBA00020555"/>
    </source>
</evidence>
<evidence type="ECO:0000256" key="3">
    <source>
        <dbReference type="ARBA" id="ARBA00008397"/>
    </source>
</evidence>
<protein>
    <recommendedName>
        <fullName evidence="5 7">Uronate isomerase</fullName>
        <ecNumber evidence="4 7">5.3.1.12</ecNumber>
    </recommendedName>
    <alternativeName>
        <fullName evidence="7">Glucuronate isomerase</fullName>
    </alternativeName>
    <alternativeName>
        <fullName evidence="7">Uronic isomerase</fullName>
    </alternativeName>
</protein>
<dbReference type="EMBL" id="JBDJNQ010000029">
    <property type="protein sequence ID" value="MEN5380787.1"/>
    <property type="molecule type" value="Genomic_DNA"/>
</dbReference>
<dbReference type="Gene3D" id="1.10.2020.10">
    <property type="entry name" value="uronate isomerase, domain 2, chain A"/>
    <property type="match status" value="1"/>
</dbReference>
<evidence type="ECO:0000256" key="2">
    <source>
        <dbReference type="ARBA" id="ARBA00004892"/>
    </source>
</evidence>
<accession>A0ABV0C208</accession>
<comment type="caution">
    <text evidence="8">The sequence shown here is derived from an EMBL/GenBank/DDBJ whole genome shotgun (WGS) entry which is preliminary data.</text>
</comment>
<name>A0ABV0C208_9SPHI</name>
<dbReference type="PANTHER" id="PTHR30068:SF4">
    <property type="entry name" value="URONATE ISOMERASE"/>
    <property type="match status" value="1"/>
</dbReference>
<gene>
    <name evidence="7 8" type="primary">uxaC</name>
    <name evidence="8" type="ORF">ABE541_26225</name>
</gene>
<dbReference type="HAMAP" id="MF_00675">
    <property type="entry name" value="UxaC"/>
    <property type="match status" value="1"/>
</dbReference>
<comment type="similarity">
    <text evidence="3 7">Belongs to the metallo-dependent hydrolases superfamily. Uronate isomerase family.</text>
</comment>
<organism evidence="8 9">
    <name type="scientific">Sphingobacterium kitahiroshimense</name>
    <dbReference type="NCBI Taxonomy" id="470446"/>
    <lineage>
        <taxon>Bacteria</taxon>
        <taxon>Pseudomonadati</taxon>
        <taxon>Bacteroidota</taxon>
        <taxon>Sphingobacteriia</taxon>
        <taxon>Sphingobacteriales</taxon>
        <taxon>Sphingobacteriaceae</taxon>
        <taxon>Sphingobacterium</taxon>
    </lineage>
</organism>
<evidence type="ECO:0000256" key="6">
    <source>
        <dbReference type="ARBA" id="ARBA00023235"/>
    </source>
</evidence>
<sequence length="469" mass="53707">MSDFINHNFILQSDIAQQLYHNYAKDLPIIDYHNHLPPDQISNNHQFDNLAQIWLSGDHYKWRAMRTLGVEEKYITGEASDFEKFQKWSEIVPQTLRNPLYHWTHMELKNPFGISKLLNTQSSHAIYEQTREQLKEPSFSTQGLLNHFKVEMVGTTDDPIDSLEFHKALSLNTEFNTKVLPTFRPDKVFQLSKGDVFRAYVQKLSDVSGIKIHHLDSLLEALDERINYFDSLGCVASDHGLKYLPKKGAFNLAEVNSTFIRVINGDDTGALEVEDSFVFYVLSELCSKYHAKNWAQQFHLGPLRDTNKGKLAILGADTGYDSIGDYPQADRMADFFNYLDTKDQLAKTIIYNVNPADNAVFGSMIGNFQGGNMKGKIQFGSGWWYQDQLDGMTEQINALSNYGLISCFIGMLTDSRSFLSYSRHEYFRRLLANIFAEDIIKGYLPHDVDMIGKVIADICYHNAVAYFKK</sequence>
<dbReference type="Proteomes" id="UP001409291">
    <property type="component" value="Unassembled WGS sequence"/>
</dbReference>
<evidence type="ECO:0000256" key="1">
    <source>
        <dbReference type="ARBA" id="ARBA00001165"/>
    </source>
</evidence>
<evidence type="ECO:0000313" key="9">
    <source>
        <dbReference type="Proteomes" id="UP001409291"/>
    </source>
</evidence>
<dbReference type="NCBIfam" id="NF002794">
    <property type="entry name" value="PRK02925.1"/>
    <property type="match status" value="1"/>
</dbReference>
<proteinExistence type="inferred from homology"/>
<dbReference type="RefSeq" id="WP_132846217.1">
    <property type="nucleotide sequence ID" value="NZ_JBDJLH010000025.1"/>
</dbReference>
<comment type="pathway">
    <text evidence="2 7">Carbohydrate metabolism; pentose and glucuronate interconversion.</text>
</comment>
<evidence type="ECO:0000256" key="7">
    <source>
        <dbReference type="HAMAP-Rule" id="MF_00675"/>
    </source>
</evidence>
<dbReference type="Gene3D" id="3.20.20.140">
    <property type="entry name" value="Metal-dependent hydrolases"/>
    <property type="match status" value="1"/>
</dbReference>
<dbReference type="Pfam" id="PF02614">
    <property type="entry name" value="UxaC"/>
    <property type="match status" value="1"/>
</dbReference>
<reference evidence="8 9" key="1">
    <citation type="submission" date="2024-04" db="EMBL/GenBank/DDBJ databases">
        <title>WGS of bacteria from Torrens River.</title>
        <authorList>
            <person name="Wyrsch E.R."/>
            <person name="Drigo B."/>
        </authorList>
    </citation>
    <scope>NUCLEOTIDE SEQUENCE [LARGE SCALE GENOMIC DNA]</scope>
    <source>
        <strain evidence="8 9">TWI391</strain>
    </source>
</reference>
<keyword evidence="6 7" id="KW-0413">Isomerase</keyword>
<evidence type="ECO:0000313" key="8">
    <source>
        <dbReference type="EMBL" id="MEN5380787.1"/>
    </source>
</evidence>
<dbReference type="GO" id="GO:0008880">
    <property type="term" value="F:glucuronate isomerase activity"/>
    <property type="evidence" value="ECO:0007669"/>
    <property type="project" value="UniProtKB-EC"/>
</dbReference>
<comment type="catalytic activity">
    <reaction evidence="7">
        <text>aldehydo-D-galacturonate = keto-D-tagaturonate</text>
        <dbReference type="Rhea" id="RHEA:27702"/>
        <dbReference type="ChEBI" id="CHEBI:12952"/>
        <dbReference type="ChEBI" id="CHEBI:17886"/>
    </reaction>
</comment>
<dbReference type="PANTHER" id="PTHR30068">
    <property type="entry name" value="URONATE ISOMERASE"/>
    <property type="match status" value="1"/>
</dbReference>
<comment type="catalytic activity">
    <reaction evidence="1 7">
        <text>D-glucuronate = D-fructuronate</text>
        <dbReference type="Rhea" id="RHEA:13049"/>
        <dbReference type="ChEBI" id="CHEBI:58720"/>
        <dbReference type="ChEBI" id="CHEBI:59863"/>
        <dbReference type="EC" id="5.3.1.12"/>
    </reaction>
</comment>
<dbReference type="SUPFAM" id="SSF51556">
    <property type="entry name" value="Metallo-dependent hydrolases"/>
    <property type="match status" value="1"/>
</dbReference>
<dbReference type="InterPro" id="IPR032466">
    <property type="entry name" value="Metal_Hydrolase"/>
</dbReference>
<dbReference type="EC" id="5.3.1.12" evidence="4 7"/>
<keyword evidence="9" id="KW-1185">Reference proteome</keyword>
<dbReference type="InterPro" id="IPR003766">
    <property type="entry name" value="Uronate_isomerase"/>
</dbReference>
<evidence type="ECO:0000256" key="4">
    <source>
        <dbReference type="ARBA" id="ARBA00012546"/>
    </source>
</evidence>